<protein>
    <submittedName>
        <fullName evidence="2">Uncharacterized protein</fullName>
    </submittedName>
</protein>
<keyword evidence="1" id="KW-1133">Transmembrane helix</keyword>
<feature type="transmembrane region" description="Helical" evidence="1">
    <location>
        <begin position="12"/>
        <end position="31"/>
    </location>
</feature>
<dbReference type="RefSeq" id="WP_156336262.1">
    <property type="nucleotide sequence ID" value="NZ_CP118677.1"/>
</dbReference>
<dbReference type="AlphaFoldDB" id="A0AAJ5S7U1"/>
<feature type="transmembrane region" description="Helical" evidence="1">
    <location>
        <begin position="43"/>
        <end position="66"/>
    </location>
</feature>
<evidence type="ECO:0000313" key="3">
    <source>
        <dbReference type="Proteomes" id="UP001217631"/>
    </source>
</evidence>
<keyword evidence="1" id="KW-0812">Transmembrane</keyword>
<proteinExistence type="predicted"/>
<dbReference type="Proteomes" id="UP001217631">
    <property type="component" value="Chromosome"/>
</dbReference>
<gene>
    <name evidence="2" type="ORF">PWA60_06915</name>
</gene>
<dbReference type="EMBL" id="CP118677">
    <property type="protein sequence ID" value="WEA21925.1"/>
    <property type="molecule type" value="Genomic_DNA"/>
</dbReference>
<accession>A0AAJ5S7U1</accession>
<reference evidence="2" key="1">
    <citation type="submission" date="2023-02" db="EMBL/GenBank/DDBJ databases">
        <title>tmexCD-toprJ-like cluster.</title>
        <authorList>
            <person name="Gao X."/>
            <person name="Wang C."/>
            <person name="Liu J."/>
        </authorList>
    </citation>
    <scope>NUCLEOTIDE SEQUENCE</scope>
    <source>
        <strain evidence="2">GDW21C697WI</strain>
    </source>
</reference>
<evidence type="ECO:0000256" key="1">
    <source>
        <dbReference type="SAM" id="Phobius"/>
    </source>
</evidence>
<keyword evidence="1" id="KW-0472">Membrane</keyword>
<sequence>MSRLPEGIRRVCIVTGTVLMFVMLFAMRYTLRDWLEMPWDRAALTAATLIGFFLSPFIVCRVAFWIKDGFAKSGT</sequence>
<evidence type="ECO:0000313" key="2">
    <source>
        <dbReference type="EMBL" id="WEA21925.1"/>
    </source>
</evidence>
<organism evidence="2 3">
    <name type="scientific">Pseudomonas juntendi</name>
    <dbReference type="NCBI Taxonomy" id="2666183"/>
    <lineage>
        <taxon>Bacteria</taxon>
        <taxon>Pseudomonadati</taxon>
        <taxon>Pseudomonadota</taxon>
        <taxon>Gammaproteobacteria</taxon>
        <taxon>Pseudomonadales</taxon>
        <taxon>Pseudomonadaceae</taxon>
        <taxon>Pseudomonas</taxon>
    </lineage>
</organism>
<name>A0AAJ5S7U1_9PSED</name>